<proteinExistence type="predicted"/>
<accession>A0A0R3RHR6</accession>
<name>A0A0R3RHR6_9BILA</name>
<dbReference type="AlphaFoldDB" id="A0A0R3RHR6"/>
<protein>
    <submittedName>
        <fullName evidence="3">Uncharacterized protein</fullName>
    </submittedName>
</protein>
<feature type="region of interest" description="Disordered" evidence="1">
    <location>
        <begin position="1"/>
        <end position="29"/>
    </location>
</feature>
<evidence type="ECO:0000313" key="2">
    <source>
        <dbReference type="Proteomes" id="UP000050640"/>
    </source>
</evidence>
<reference evidence="3" key="1">
    <citation type="submission" date="2017-02" db="UniProtKB">
        <authorList>
            <consortium name="WormBaseParasite"/>
        </authorList>
    </citation>
    <scope>IDENTIFICATION</scope>
</reference>
<organism evidence="2 3">
    <name type="scientific">Elaeophora elaphi</name>
    <dbReference type="NCBI Taxonomy" id="1147741"/>
    <lineage>
        <taxon>Eukaryota</taxon>
        <taxon>Metazoa</taxon>
        <taxon>Ecdysozoa</taxon>
        <taxon>Nematoda</taxon>
        <taxon>Chromadorea</taxon>
        <taxon>Rhabditida</taxon>
        <taxon>Spirurina</taxon>
        <taxon>Spiruromorpha</taxon>
        <taxon>Filarioidea</taxon>
        <taxon>Onchocercidae</taxon>
        <taxon>Elaeophora</taxon>
    </lineage>
</organism>
<keyword evidence="2" id="KW-1185">Reference proteome</keyword>
<evidence type="ECO:0000313" key="3">
    <source>
        <dbReference type="WBParaSite" id="EEL_0000100601-mRNA-1"/>
    </source>
</evidence>
<dbReference type="WBParaSite" id="EEL_0000100601-mRNA-1">
    <property type="protein sequence ID" value="EEL_0000100601-mRNA-1"/>
    <property type="gene ID" value="EEL_0000100601"/>
</dbReference>
<evidence type="ECO:0000256" key="1">
    <source>
        <dbReference type="SAM" id="MobiDB-lite"/>
    </source>
</evidence>
<sequence length="106" mass="11664">MLSCDCPTCKPPSKLSRNHELGSPNDVTMRPSTLMRATETSSMSLNFDYEPAEQSEAKAEKEGLIKSVNSQITGKPEIKTANIGCCSKTYILFPMLSCLILLHLCH</sequence>
<dbReference type="Proteomes" id="UP000050640">
    <property type="component" value="Unplaced"/>
</dbReference>